<keyword evidence="3" id="KW-1185">Reference proteome</keyword>
<evidence type="ECO:0000313" key="3">
    <source>
        <dbReference type="Proteomes" id="UP000319257"/>
    </source>
</evidence>
<dbReference type="InParanoid" id="A0A507AVT4"/>
<name>A0A507AVT4_9PEZI</name>
<dbReference type="RefSeq" id="XP_030993544.1">
    <property type="nucleotide sequence ID" value="XM_031142328.1"/>
</dbReference>
<dbReference type="AlphaFoldDB" id="A0A507AVT4"/>
<reference evidence="2 3" key="1">
    <citation type="submission" date="2019-06" db="EMBL/GenBank/DDBJ databases">
        <title>Draft genome sequence of the filamentous fungus Phialemoniopsis curvata isolated from diesel fuel.</title>
        <authorList>
            <person name="Varaljay V.A."/>
            <person name="Lyon W.J."/>
            <person name="Crouch A.L."/>
            <person name="Drake C.E."/>
            <person name="Hollomon J.M."/>
            <person name="Nadeau L.J."/>
            <person name="Nunn H.S."/>
            <person name="Stevenson B.S."/>
            <person name="Bojanowski C.L."/>
            <person name="Crookes-Goodson W.J."/>
        </authorList>
    </citation>
    <scope>NUCLEOTIDE SEQUENCE [LARGE SCALE GENOMIC DNA]</scope>
    <source>
        <strain evidence="2 3">D216</strain>
    </source>
</reference>
<keyword evidence="1" id="KW-0732">Signal</keyword>
<feature type="chain" id="PRO_5021379787" evidence="1">
    <location>
        <begin position="21"/>
        <end position="264"/>
    </location>
</feature>
<sequence length="264" mass="28298">MFSLKKLLLLSVAFIGATSAAPVDSGSDSLAVRASTPSAIVPKAVDLSAPGGPDVDKRDTSRTRLFWSPQGRFLFMMNLGSKVPQALIDAFSGVGEAGPGKVMMQNFIDWVREVGLEYRGLPPGYTGSIRDVTAAITNAAVKGGMYSKGGQTAFVGWGMQLDTTDNNVINNVARLINDWATLTGPFPSMNLQHNPVAVAISQRPNDFISLDLIRGGGTAKRDTRLQQRHDPYTCPAGWQILNYAVSDVSDNVDLVHGIRFVGLC</sequence>
<protein>
    <submittedName>
        <fullName evidence="2">Uncharacterized protein</fullName>
    </submittedName>
</protein>
<dbReference type="GeneID" id="41975017"/>
<proteinExistence type="predicted"/>
<dbReference type="OrthoDB" id="4739169at2759"/>
<evidence type="ECO:0000313" key="2">
    <source>
        <dbReference type="EMBL" id="TPX11833.1"/>
    </source>
</evidence>
<dbReference type="EMBL" id="SKBQ01000046">
    <property type="protein sequence ID" value="TPX11833.1"/>
    <property type="molecule type" value="Genomic_DNA"/>
</dbReference>
<comment type="caution">
    <text evidence="2">The sequence shown here is derived from an EMBL/GenBank/DDBJ whole genome shotgun (WGS) entry which is preliminary data.</text>
</comment>
<feature type="signal peptide" evidence="1">
    <location>
        <begin position="1"/>
        <end position="20"/>
    </location>
</feature>
<organism evidence="2 3">
    <name type="scientific">Thyridium curvatum</name>
    <dbReference type="NCBI Taxonomy" id="1093900"/>
    <lineage>
        <taxon>Eukaryota</taxon>
        <taxon>Fungi</taxon>
        <taxon>Dikarya</taxon>
        <taxon>Ascomycota</taxon>
        <taxon>Pezizomycotina</taxon>
        <taxon>Sordariomycetes</taxon>
        <taxon>Sordariomycetidae</taxon>
        <taxon>Thyridiales</taxon>
        <taxon>Thyridiaceae</taxon>
        <taxon>Thyridium</taxon>
    </lineage>
</organism>
<gene>
    <name evidence="2" type="ORF">E0L32_007570</name>
</gene>
<dbReference type="Proteomes" id="UP000319257">
    <property type="component" value="Unassembled WGS sequence"/>
</dbReference>
<accession>A0A507AVT4</accession>
<evidence type="ECO:0000256" key="1">
    <source>
        <dbReference type="SAM" id="SignalP"/>
    </source>
</evidence>